<feature type="transmembrane region" description="Helical" evidence="1">
    <location>
        <begin position="223"/>
        <end position="244"/>
    </location>
</feature>
<dbReference type="EMBL" id="SRXT01000007">
    <property type="protein sequence ID" value="TGX50371.1"/>
    <property type="molecule type" value="Genomic_DNA"/>
</dbReference>
<feature type="transmembrane region" description="Helical" evidence="1">
    <location>
        <begin position="75"/>
        <end position="99"/>
    </location>
</feature>
<dbReference type="PANTHER" id="PTHR23028">
    <property type="entry name" value="ACETYLTRANSFERASE"/>
    <property type="match status" value="1"/>
</dbReference>
<feature type="transmembrane region" description="Helical" evidence="1">
    <location>
        <begin position="120"/>
        <end position="140"/>
    </location>
</feature>
<evidence type="ECO:0000313" key="3">
    <source>
        <dbReference type="EMBL" id="TGX50371.1"/>
    </source>
</evidence>
<reference evidence="3 4" key="1">
    <citation type="submission" date="2019-04" db="EMBL/GenBank/DDBJ databases">
        <title>Sphingomonas psychrotolerans sp. nov., isolated from soil in the Tianshan Mountains, Xinjiang, China.</title>
        <authorList>
            <person name="Luo Y."/>
            <person name="Sheng H."/>
        </authorList>
    </citation>
    <scope>NUCLEOTIDE SEQUENCE [LARGE SCALE GENOMIC DNA]</scope>
    <source>
        <strain evidence="3 4">ZFGT-11</strain>
    </source>
</reference>
<keyword evidence="1" id="KW-0472">Membrane</keyword>
<feature type="transmembrane region" description="Helical" evidence="1">
    <location>
        <begin position="345"/>
        <end position="363"/>
    </location>
</feature>
<keyword evidence="1" id="KW-0812">Transmembrane</keyword>
<evidence type="ECO:0000259" key="2">
    <source>
        <dbReference type="Pfam" id="PF01757"/>
    </source>
</evidence>
<feature type="transmembrane region" description="Helical" evidence="1">
    <location>
        <begin position="169"/>
        <end position="187"/>
    </location>
</feature>
<feature type="domain" description="Acyltransferase 3" evidence="2">
    <location>
        <begin position="42"/>
        <end position="358"/>
    </location>
</feature>
<evidence type="ECO:0000313" key="4">
    <source>
        <dbReference type="Proteomes" id="UP000306147"/>
    </source>
</evidence>
<evidence type="ECO:0000256" key="1">
    <source>
        <dbReference type="SAM" id="Phobius"/>
    </source>
</evidence>
<keyword evidence="3" id="KW-0808">Transferase</keyword>
<name>A0A4S1X356_9SPHN</name>
<dbReference type="Proteomes" id="UP000306147">
    <property type="component" value="Unassembled WGS sequence"/>
</dbReference>
<comment type="caution">
    <text evidence="3">The sequence shown here is derived from an EMBL/GenBank/DDBJ whole genome shotgun (WGS) entry which is preliminary data.</text>
</comment>
<dbReference type="InterPro" id="IPR002656">
    <property type="entry name" value="Acyl_transf_3_dom"/>
</dbReference>
<keyword evidence="1" id="KW-1133">Transmembrane helix</keyword>
<dbReference type="OrthoDB" id="9767863at2"/>
<feature type="transmembrane region" description="Helical" evidence="1">
    <location>
        <begin position="287"/>
        <end position="303"/>
    </location>
</feature>
<proteinExistence type="predicted"/>
<feature type="transmembrane region" description="Helical" evidence="1">
    <location>
        <begin position="315"/>
        <end position="333"/>
    </location>
</feature>
<dbReference type="AlphaFoldDB" id="A0A4S1X356"/>
<feature type="transmembrane region" description="Helical" evidence="1">
    <location>
        <begin position="194"/>
        <end position="211"/>
    </location>
</feature>
<accession>A0A4S1X356</accession>
<keyword evidence="3" id="KW-0012">Acyltransferase</keyword>
<gene>
    <name evidence="3" type="ORF">E5A73_18345</name>
</gene>
<feature type="transmembrane region" description="Helical" evidence="1">
    <location>
        <begin position="256"/>
        <end position="275"/>
    </location>
</feature>
<dbReference type="GO" id="GO:0016747">
    <property type="term" value="F:acyltransferase activity, transferring groups other than amino-acyl groups"/>
    <property type="evidence" value="ECO:0007669"/>
    <property type="project" value="InterPro"/>
</dbReference>
<sequence>MRPRSNGRPTLLPTSLDEVSVGGVEASTESVSGVGVAGGRLHALDALRGFCAIGVAVYHYRLWSALAVPAPVEGLLAFLGTYGVSIFFILSGYSLAHAYQRRFDGALSGEHVLSYLRRRLARLGPLFAVTVLLSIAGKIATGGDVPDPFTALASILLIFGFVDPANTPVIGGWSIGVEVVFYAFFPFMMLLRRFAFAFLALSLFLTAWVSWRLASLPDLPAGWHWYVHPANQMIFFAGGVFMRLHADRWCAWKQGTWLALLGCVLVVAVLVATGVSELELVTGWRRVLLVSGALLIVAALGAIGTPRSLAKTAEVLGGLSYPLYLLHPLLYFLSSRFIPVSVPSILLLAALAIVGAIFVDRFVDMPLQRRLKGASW</sequence>
<dbReference type="Pfam" id="PF01757">
    <property type="entry name" value="Acyl_transf_3"/>
    <property type="match status" value="1"/>
</dbReference>
<organism evidence="3 4">
    <name type="scientific">Sphingomonas gei</name>
    <dbReference type="NCBI Taxonomy" id="1395960"/>
    <lineage>
        <taxon>Bacteria</taxon>
        <taxon>Pseudomonadati</taxon>
        <taxon>Pseudomonadota</taxon>
        <taxon>Alphaproteobacteria</taxon>
        <taxon>Sphingomonadales</taxon>
        <taxon>Sphingomonadaceae</taxon>
        <taxon>Sphingomonas</taxon>
    </lineage>
</organism>
<feature type="transmembrane region" description="Helical" evidence="1">
    <location>
        <begin position="46"/>
        <end position="63"/>
    </location>
</feature>
<keyword evidence="4" id="KW-1185">Reference proteome</keyword>
<protein>
    <submittedName>
        <fullName evidence="3">Acyltransferase</fullName>
    </submittedName>
</protein>
<dbReference type="InterPro" id="IPR050879">
    <property type="entry name" value="Acyltransferase_3"/>
</dbReference>